<name>A0A976M8Q7_THEOR</name>
<dbReference type="SUPFAM" id="SSF51971">
    <property type="entry name" value="Nucleotide-binding domain"/>
    <property type="match status" value="1"/>
</dbReference>
<feature type="compositionally biased region" description="Low complexity" evidence="6">
    <location>
        <begin position="1528"/>
        <end position="1539"/>
    </location>
</feature>
<evidence type="ECO:0000256" key="1">
    <source>
        <dbReference type="ARBA" id="ARBA00001974"/>
    </source>
</evidence>
<evidence type="ECO:0000256" key="4">
    <source>
        <dbReference type="ARBA" id="ARBA00022857"/>
    </source>
</evidence>
<dbReference type="Gene3D" id="3.50.50.60">
    <property type="entry name" value="FAD/NAD(P)-binding domain"/>
    <property type="match status" value="1"/>
</dbReference>
<gene>
    <name evidence="7" type="ORF">MACJ_001706</name>
</gene>
<keyword evidence="3" id="KW-0274">FAD</keyword>
<dbReference type="Gene3D" id="3.40.50.720">
    <property type="entry name" value="NAD(P)-binding Rossmann-like Domain"/>
    <property type="match status" value="1"/>
</dbReference>
<feature type="region of interest" description="Disordered" evidence="6">
    <location>
        <begin position="556"/>
        <end position="585"/>
    </location>
</feature>
<sequence length="1759" mass="185633">MTRIAIVGTGPSGLYLGKYLTNLLKGSKIDFFEKSHRLFGLFRYGIAPDKPSIRSSCFSLINSKYRFFTGLEVGNQLKLEKLLEFYKFVFLCCGAEKSRLLRVKNEQLGVFNGLDLIKYYNYRADRCYRSELPSDLRVYEVDSSNSRIEGVTSYKNNSGSSGVEEYLSHLAQLKDIEIGIIGNGNVALDIVRAFSGNWDQLSSDQRIHINPRFLQLVKGLNIKRITLFGRSSLIDSKFTNGELRELLSIKSNSYTVGSGNSSSVSITSTSHQLNSGVTSRQLRRKLELFQALTNLEDAGKRRVEVDFRFNSRVVEAGNDRSGNIEQVQFVSTRPIANTVVGGSNGDEKVENRQCNLLVKCVGYELSDLSQELLNQVDNRRVFANGWLTSGGRGDLNHTITRSVELARYVNGLLTSTSNNAIDIDSCTKDSGGLSVSPHTVVDIINSFGSKDILSYLQSKESRLEDTAMEFAKLEEVQGLKFQHALVVPRSSYADAGLDNTLSSLVVGKYNVLIQYGGPIAKFYHLPKVIDAKGVSDASLLMTLDVGANIVSLVSPSATTSAGSDTGNNRNTNMNRRGTTSSSSDSSELDLEDLLLIETASSLYVYTLINHSYLYTYRKPSNPSKAGRGDKGLDRLWYRITSADESLMLLVVDGAGRFALINVKTGSAVIDSRLLGQGLDHSGIGVGHVSQDKVRLVGNVDSSRILIVTRSNKLYLVDLNLENASATDRKRVYQLTIKSTGSGSDDLVTKTLNGDYEVVGCHVVNDTVLLAIIISFYDDNMVLMCNIETDSSGNKELTPLGYCYNEFFLTRDEADGPNGTNASEEAWIAFKHVEKWDLFIAYSNKSTSTVLITCNRKLREANAADAGVGGSEYNVLLMSEGYCLESNDFENHVLGVFVYTNYKNEIYRNSSLEDTPTLKDPVVVGLVIDSGDVSMFYVDRHILGADNKEEEIMCELYSKERDVTISSSGADSDADEEASGSNEVAIGGGGGGDDDGISSIVVQKFLAKYYKDGFDKYRNDKRLFKLHEALCNSLEYFNSSLDHMLNADDNVGDGRPIRVSNSIKGGYNADCKLDKLKDYNLIIKKLLNIQQDLCNDLYKISVPGSPVDANDGGTSGSETPLSRYAGLNGRVDGKDSGKELMDKMYNLLDNLSLQSMESVSADNVNEVESSLMYINSCLNSLYRRFDSLENKLLDVHNQMVFNEIAGGYGTNTWLAKYSDQLPESSPTNTTSDTPSGGVSGAGRSTSVVERKLERLVDDIVRLYNRPLLDLSAELGNLGLRNWSAGASGATLGEGLSGLVGGTKLKYNNYEVLFKGSGGSISLPSGSTPEQSSAKSLFSGSKMPPTGPDKSSTLGSASESKDSTPGRGNVASTSVTTVAVSAKTFTASTGVTGGSVTKTSIGGGLTIGGVTGSNVTAPAAGSATSDKDSLSSLGTVKSGSGFGASGFSPGVDKSDSAKTSIPSIFGSSVSATPAPDKSVGIGASAGDGGEAGKVKFGLTTSLLSGYNLMPSSLETANASGTVTPGGIGGSSKAPSPPSGTSAFAGFNTNKSLLDIALNSSSQVGGTATNALGGAFPTTTSGGGFVGAGSSAGAVGGSFLNSSTNAGIGTSNLGPGNAILLSPGPLSPFRSGTSSPFGGTAAGVASGSFTGAGNFAANSFPASGSVFGSNPPSDSSSLYNQGGGNVPAGSSTSIFGASSSSVFGGGTSSSGLSFFGTSPGTVANTAPGNSAIGGGGIFGTNAPGANLSGDLWGASRRSNPLD</sequence>
<dbReference type="InterPro" id="IPR055275">
    <property type="entry name" value="Ferredox_Rdtase"/>
</dbReference>
<dbReference type="InterPro" id="IPR036188">
    <property type="entry name" value="FAD/NAD-bd_sf"/>
</dbReference>
<proteinExistence type="predicted"/>
<dbReference type="PANTHER" id="PTHR48467:SF1">
    <property type="entry name" value="GLUTAMATE SYNTHASE 1 [NADH], CHLOROPLASTIC-LIKE"/>
    <property type="match status" value="1"/>
</dbReference>
<evidence type="ECO:0000256" key="2">
    <source>
        <dbReference type="ARBA" id="ARBA00022630"/>
    </source>
</evidence>
<accession>A0A976M8Q7</accession>
<reference evidence="7" key="1">
    <citation type="submission" date="2022-07" db="EMBL/GenBank/DDBJ databases">
        <title>Evaluation of T. orientalis genome assembly methods using nanopore sequencing and analysis of variation between genomes.</title>
        <authorList>
            <person name="Yam J."/>
            <person name="Micallef M.L."/>
            <person name="Liu M."/>
            <person name="Djordjevic S.P."/>
            <person name="Bogema D.R."/>
            <person name="Jenkins C."/>
        </authorList>
    </citation>
    <scope>NUCLEOTIDE SEQUENCE</scope>
    <source>
        <strain evidence="7">Fish Creek</strain>
    </source>
</reference>
<feature type="region of interest" description="Disordered" evidence="6">
    <location>
        <begin position="1319"/>
        <end position="1371"/>
    </location>
</feature>
<feature type="compositionally biased region" description="Polar residues" evidence="6">
    <location>
        <begin position="1326"/>
        <end position="1337"/>
    </location>
</feature>
<feature type="compositionally biased region" description="Polar residues" evidence="6">
    <location>
        <begin position="1347"/>
        <end position="1356"/>
    </location>
</feature>
<keyword evidence="4" id="KW-0521">NADP</keyword>
<evidence type="ECO:0000313" key="7">
    <source>
        <dbReference type="EMBL" id="UKJ90771.1"/>
    </source>
</evidence>
<feature type="compositionally biased region" description="Low complexity" evidence="6">
    <location>
        <begin position="1221"/>
        <end position="1234"/>
    </location>
</feature>
<comment type="cofactor">
    <cofactor evidence="1">
        <name>FAD</name>
        <dbReference type="ChEBI" id="CHEBI:57692"/>
    </cofactor>
</comment>
<feature type="region of interest" description="Disordered" evidence="6">
    <location>
        <begin position="1218"/>
        <end position="1244"/>
    </location>
</feature>
<keyword evidence="2" id="KW-0285">Flavoprotein</keyword>
<dbReference type="Proteomes" id="UP000244803">
    <property type="component" value="Chromosome 2"/>
</dbReference>
<feature type="region of interest" description="Disordered" evidence="6">
    <location>
        <begin position="964"/>
        <end position="989"/>
    </location>
</feature>
<dbReference type="OrthoDB" id="333024at2759"/>
<feature type="region of interest" description="Disordered" evidence="6">
    <location>
        <begin position="1515"/>
        <end position="1540"/>
    </location>
</feature>
<keyword evidence="5" id="KW-0560">Oxidoreductase</keyword>
<dbReference type="EMBL" id="CP056068">
    <property type="protein sequence ID" value="UKJ90771.1"/>
    <property type="molecule type" value="Genomic_DNA"/>
</dbReference>
<organism evidence="7 8">
    <name type="scientific">Theileria orientalis</name>
    <dbReference type="NCBI Taxonomy" id="68886"/>
    <lineage>
        <taxon>Eukaryota</taxon>
        <taxon>Sar</taxon>
        <taxon>Alveolata</taxon>
        <taxon>Apicomplexa</taxon>
        <taxon>Aconoidasida</taxon>
        <taxon>Piroplasmida</taxon>
        <taxon>Theileriidae</taxon>
        <taxon>Theileria</taxon>
    </lineage>
</organism>
<dbReference type="GO" id="GO:0016491">
    <property type="term" value="F:oxidoreductase activity"/>
    <property type="evidence" value="ECO:0007669"/>
    <property type="project" value="UniProtKB-KW"/>
</dbReference>
<evidence type="ECO:0000256" key="5">
    <source>
        <dbReference type="ARBA" id="ARBA00023002"/>
    </source>
</evidence>
<evidence type="ECO:0000256" key="6">
    <source>
        <dbReference type="SAM" id="MobiDB-lite"/>
    </source>
</evidence>
<feature type="compositionally biased region" description="Low complexity" evidence="6">
    <location>
        <begin position="565"/>
        <end position="585"/>
    </location>
</feature>
<dbReference type="PANTHER" id="PTHR48467">
    <property type="entry name" value="GLUTAMATE SYNTHASE 1 [NADH], CHLOROPLASTIC-LIKE"/>
    <property type="match status" value="1"/>
</dbReference>
<protein>
    <submittedName>
        <fullName evidence="7">Uncharacterized protein</fullName>
    </submittedName>
</protein>
<evidence type="ECO:0000313" key="8">
    <source>
        <dbReference type="Proteomes" id="UP000244803"/>
    </source>
</evidence>
<evidence type="ECO:0000256" key="3">
    <source>
        <dbReference type="ARBA" id="ARBA00022827"/>
    </source>
</evidence>